<gene>
    <name evidence="12" type="primary">queC_2</name>
    <name evidence="11" type="synonym">queC</name>
    <name evidence="12" type="ORF">Verru16b_03201</name>
</gene>
<name>A0A1D8AZ02_9BACT</name>
<feature type="binding site" evidence="11">
    <location>
        <position position="198"/>
    </location>
    <ligand>
        <name>Zn(2+)</name>
        <dbReference type="ChEBI" id="CHEBI:29105"/>
    </ligand>
</feature>
<accession>A0A1D8AZ02</accession>
<dbReference type="InterPro" id="IPR014729">
    <property type="entry name" value="Rossmann-like_a/b/a_fold"/>
</dbReference>
<keyword evidence="2 11" id="KW-0436">Ligase</keyword>
<evidence type="ECO:0000256" key="6">
    <source>
        <dbReference type="ARBA" id="ARBA00022833"/>
    </source>
</evidence>
<organism evidence="12 13">
    <name type="scientific">Lacunisphaera limnophila</name>
    <dbReference type="NCBI Taxonomy" id="1838286"/>
    <lineage>
        <taxon>Bacteria</taxon>
        <taxon>Pseudomonadati</taxon>
        <taxon>Verrucomicrobiota</taxon>
        <taxon>Opitutia</taxon>
        <taxon>Opitutales</taxon>
        <taxon>Opitutaceae</taxon>
        <taxon>Lacunisphaera</taxon>
    </lineage>
</organism>
<keyword evidence="5 11" id="KW-0671">Queuosine biosynthesis</keyword>
<feature type="binding site" evidence="11">
    <location>
        <position position="184"/>
    </location>
    <ligand>
        <name>Zn(2+)</name>
        <dbReference type="ChEBI" id="CHEBI:29105"/>
    </ligand>
</feature>
<dbReference type="STRING" id="1838286.Verru16b_03201"/>
<evidence type="ECO:0000313" key="13">
    <source>
        <dbReference type="Proteomes" id="UP000095228"/>
    </source>
</evidence>
<comment type="pathway">
    <text evidence="1 11">Purine metabolism; 7-cyano-7-deazaguanine biosynthesis.</text>
</comment>
<dbReference type="HAMAP" id="MF_01633">
    <property type="entry name" value="QueC"/>
    <property type="match status" value="1"/>
</dbReference>
<dbReference type="KEGG" id="obg:Verru16b_03201"/>
<dbReference type="PIRSF" id="PIRSF006293">
    <property type="entry name" value="ExsB"/>
    <property type="match status" value="1"/>
</dbReference>
<dbReference type="NCBIfam" id="TIGR00364">
    <property type="entry name" value="7-cyano-7-deazaguanine synthase QueC"/>
    <property type="match status" value="1"/>
</dbReference>
<dbReference type="GO" id="GO:0008270">
    <property type="term" value="F:zinc ion binding"/>
    <property type="evidence" value="ECO:0007669"/>
    <property type="project" value="UniProtKB-UniRule"/>
</dbReference>
<reference evidence="12 13" key="1">
    <citation type="submission" date="2016-06" db="EMBL/GenBank/DDBJ databases">
        <title>Three novel species with peptidoglycan cell walls form the new genus Lacunisphaera gen. nov. in the family Opitutaceae of the verrucomicrobial subdivision 4.</title>
        <authorList>
            <person name="Rast P."/>
            <person name="Gloeckner I."/>
            <person name="Jogler M."/>
            <person name="Boedeker C."/>
            <person name="Jeske O."/>
            <person name="Wiegand S."/>
            <person name="Reinhardt R."/>
            <person name="Schumann P."/>
            <person name="Rohde M."/>
            <person name="Spring S."/>
            <person name="Gloeckner F.O."/>
            <person name="Jogler C."/>
        </authorList>
    </citation>
    <scope>NUCLEOTIDE SEQUENCE [LARGE SCALE GENOMIC DNA]</scope>
    <source>
        <strain evidence="12 13">IG16b</strain>
    </source>
</reference>
<keyword evidence="4 11" id="KW-0547">Nucleotide-binding</keyword>
<dbReference type="PANTHER" id="PTHR42914:SF1">
    <property type="entry name" value="7-CYANO-7-DEAZAGUANINE SYNTHASE"/>
    <property type="match status" value="1"/>
</dbReference>
<keyword evidence="13" id="KW-1185">Reference proteome</keyword>
<dbReference type="GO" id="GO:0016879">
    <property type="term" value="F:ligase activity, forming carbon-nitrogen bonds"/>
    <property type="evidence" value="ECO:0007669"/>
    <property type="project" value="UniProtKB-UniRule"/>
</dbReference>
<evidence type="ECO:0000256" key="3">
    <source>
        <dbReference type="ARBA" id="ARBA00022723"/>
    </source>
</evidence>
<evidence type="ECO:0000256" key="1">
    <source>
        <dbReference type="ARBA" id="ARBA00005061"/>
    </source>
</evidence>
<evidence type="ECO:0000256" key="8">
    <source>
        <dbReference type="ARBA" id="ARBA00037993"/>
    </source>
</evidence>
<dbReference type="GO" id="GO:0005524">
    <property type="term" value="F:ATP binding"/>
    <property type="evidence" value="ECO:0007669"/>
    <property type="project" value="UniProtKB-UniRule"/>
</dbReference>
<evidence type="ECO:0000256" key="5">
    <source>
        <dbReference type="ARBA" id="ARBA00022785"/>
    </source>
</evidence>
<feature type="binding site" evidence="11">
    <location>
        <position position="192"/>
    </location>
    <ligand>
        <name>Zn(2+)</name>
        <dbReference type="ChEBI" id="CHEBI:29105"/>
    </ligand>
</feature>
<evidence type="ECO:0000256" key="7">
    <source>
        <dbReference type="ARBA" id="ARBA00022840"/>
    </source>
</evidence>
<comment type="catalytic activity">
    <reaction evidence="10 11">
        <text>7-carboxy-7-carbaguanine + NH4(+) + 2 ATP = 7-cyano-7-carbaguanine + 2 AMP + 2 diphosphate + 2 H(+)</text>
        <dbReference type="Rhea" id="RHEA:27982"/>
        <dbReference type="ChEBI" id="CHEBI:15378"/>
        <dbReference type="ChEBI" id="CHEBI:28938"/>
        <dbReference type="ChEBI" id="CHEBI:30616"/>
        <dbReference type="ChEBI" id="CHEBI:33019"/>
        <dbReference type="ChEBI" id="CHEBI:45075"/>
        <dbReference type="ChEBI" id="CHEBI:61036"/>
        <dbReference type="ChEBI" id="CHEBI:456215"/>
        <dbReference type="EC" id="6.3.4.20"/>
    </reaction>
</comment>
<comment type="function">
    <text evidence="11">Catalyzes the ATP-dependent conversion of 7-carboxy-7-deazaguanine (CDG) to 7-cyano-7-deazaguanine (preQ(0)).</text>
</comment>
<comment type="similarity">
    <text evidence="8 11">Belongs to the QueC family.</text>
</comment>
<keyword evidence="7 11" id="KW-0067">ATP-binding</keyword>
<keyword evidence="3 11" id="KW-0479">Metal-binding</keyword>
<dbReference type="AlphaFoldDB" id="A0A1D8AZ02"/>
<feature type="binding site" evidence="11">
    <location>
        <position position="195"/>
    </location>
    <ligand>
        <name>Zn(2+)</name>
        <dbReference type="ChEBI" id="CHEBI:29105"/>
    </ligand>
</feature>
<dbReference type="UniPathway" id="UPA00391"/>
<evidence type="ECO:0000256" key="10">
    <source>
        <dbReference type="ARBA" id="ARBA00047890"/>
    </source>
</evidence>
<protein>
    <recommendedName>
        <fullName evidence="9 11">7-cyano-7-deazaguanine synthase</fullName>
        <ecNumber evidence="9 11">6.3.4.20</ecNumber>
    </recommendedName>
    <alternativeName>
        <fullName evidence="11">7-cyano-7-carbaguanine synthase</fullName>
    </alternativeName>
    <alternativeName>
        <fullName evidence="11">PreQ(0) synthase</fullName>
    </alternativeName>
    <alternativeName>
        <fullName evidence="11">Queuosine biosynthesis protein QueC</fullName>
    </alternativeName>
</protein>
<evidence type="ECO:0000256" key="11">
    <source>
        <dbReference type="HAMAP-Rule" id="MF_01633"/>
    </source>
</evidence>
<evidence type="ECO:0000256" key="4">
    <source>
        <dbReference type="ARBA" id="ARBA00022741"/>
    </source>
</evidence>
<dbReference type="OrthoDB" id="9789567at2"/>
<dbReference type="CDD" id="cd01995">
    <property type="entry name" value="QueC-like"/>
    <property type="match status" value="1"/>
</dbReference>
<evidence type="ECO:0000256" key="9">
    <source>
        <dbReference type="ARBA" id="ARBA00039149"/>
    </source>
</evidence>
<keyword evidence="6 11" id="KW-0862">Zinc</keyword>
<dbReference type="PANTHER" id="PTHR42914">
    <property type="entry name" value="7-CYANO-7-DEAZAGUANINE SYNTHASE"/>
    <property type="match status" value="1"/>
</dbReference>
<dbReference type="GO" id="GO:0008616">
    <property type="term" value="P:tRNA queuosine(34) biosynthetic process"/>
    <property type="evidence" value="ECO:0007669"/>
    <property type="project" value="UniProtKB-UniRule"/>
</dbReference>
<dbReference type="Pfam" id="PF06508">
    <property type="entry name" value="QueC"/>
    <property type="match status" value="1"/>
</dbReference>
<dbReference type="PATRIC" id="fig|1838286.3.peg.3226"/>
<sequence>MKTVVIFSGGMDSTILVYDLIARGDTVKVLSVDYGQRHAKEIVCAKGIAAQLGIEHRVADLRSITPLLAGSSLTSADIAVPEGHYAEDNMKATVVPNRNMIMLAVATGWAISMRFDAVAFGAHSGDHTIYPDCRPEFASLMDSAIRLADWNEVRLIRPFVGQTKAELAKRGAELKVPFERTWSCYKGGEFHCGVCGTCVERREAFHLAGLADPTTYDTKAPTVAMMVRDNWRITA</sequence>
<dbReference type="EMBL" id="CP016094">
    <property type="protein sequence ID" value="AOS46105.1"/>
    <property type="molecule type" value="Genomic_DNA"/>
</dbReference>
<dbReference type="Proteomes" id="UP000095228">
    <property type="component" value="Chromosome"/>
</dbReference>
<proteinExistence type="inferred from homology"/>
<dbReference type="InterPro" id="IPR018317">
    <property type="entry name" value="QueC"/>
</dbReference>
<comment type="cofactor">
    <cofactor evidence="11">
        <name>Zn(2+)</name>
        <dbReference type="ChEBI" id="CHEBI:29105"/>
    </cofactor>
    <text evidence="11">Binds 1 zinc ion per subunit.</text>
</comment>
<evidence type="ECO:0000256" key="2">
    <source>
        <dbReference type="ARBA" id="ARBA00022598"/>
    </source>
</evidence>
<dbReference type="EC" id="6.3.4.20" evidence="9 11"/>
<dbReference type="SUPFAM" id="SSF52402">
    <property type="entry name" value="Adenine nucleotide alpha hydrolases-like"/>
    <property type="match status" value="1"/>
</dbReference>
<feature type="binding site" evidence="11">
    <location>
        <begin position="7"/>
        <end position="17"/>
    </location>
    <ligand>
        <name>ATP</name>
        <dbReference type="ChEBI" id="CHEBI:30616"/>
    </ligand>
</feature>
<dbReference type="Gene3D" id="3.40.50.620">
    <property type="entry name" value="HUPs"/>
    <property type="match status" value="1"/>
</dbReference>
<dbReference type="RefSeq" id="WP_069963189.1">
    <property type="nucleotide sequence ID" value="NZ_CP016094.1"/>
</dbReference>
<evidence type="ECO:0000313" key="12">
    <source>
        <dbReference type="EMBL" id="AOS46105.1"/>
    </source>
</evidence>